<sequence>MASTATETPNAPAEESEPGVQEPRVAKTTSPPEAAEIESVPAPPTQTAPEVATQTVPTETEPLAEQTESSVETGSETRAETPPRYRWHVQLLAGRSLEKVEIDRALFIRHYGAMLKGLTLTISQSSYGDARDAFHRLRAEEWTDEAEARRWCAQLRAQGHQCLVTRVTRPDAPARGTPE</sequence>
<feature type="domain" description="SPOR" evidence="2">
    <location>
        <begin position="81"/>
        <end position="170"/>
    </location>
</feature>
<evidence type="ECO:0000259" key="2">
    <source>
        <dbReference type="PROSITE" id="PS51724"/>
    </source>
</evidence>
<dbReference type="InterPro" id="IPR036680">
    <property type="entry name" value="SPOR-like_sf"/>
</dbReference>
<feature type="region of interest" description="Disordered" evidence="1">
    <location>
        <begin position="1"/>
        <end position="82"/>
    </location>
</feature>
<protein>
    <submittedName>
        <fullName evidence="3">SPOR domain-containing protein</fullName>
    </submittedName>
</protein>
<evidence type="ECO:0000313" key="4">
    <source>
        <dbReference type="Proteomes" id="UP001597337"/>
    </source>
</evidence>
<dbReference type="InterPro" id="IPR007730">
    <property type="entry name" value="SPOR-like_dom"/>
</dbReference>
<gene>
    <name evidence="3" type="ORF">ACFSJC_17755</name>
</gene>
<proteinExistence type="predicted"/>
<evidence type="ECO:0000256" key="1">
    <source>
        <dbReference type="SAM" id="MobiDB-lite"/>
    </source>
</evidence>
<dbReference type="EMBL" id="JBHUHX010000052">
    <property type="protein sequence ID" value="MFD2113697.1"/>
    <property type="molecule type" value="Genomic_DNA"/>
</dbReference>
<dbReference type="Gene3D" id="3.30.70.1070">
    <property type="entry name" value="Sporulation related repeat"/>
    <property type="match status" value="1"/>
</dbReference>
<accession>A0ABW4YDD5</accession>
<evidence type="ECO:0000313" key="3">
    <source>
        <dbReference type="EMBL" id="MFD2113697.1"/>
    </source>
</evidence>
<organism evidence="3 4">
    <name type="scientific">Thiorhodococcus fuscus</name>
    <dbReference type="NCBI Taxonomy" id="527200"/>
    <lineage>
        <taxon>Bacteria</taxon>
        <taxon>Pseudomonadati</taxon>
        <taxon>Pseudomonadota</taxon>
        <taxon>Gammaproteobacteria</taxon>
        <taxon>Chromatiales</taxon>
        <taxon>Chromatiaceae</taxon>
        <taxon>Thiorhodococcus</taxon>
    </lineage>
</organism>
<dbReference type="PROSITE" id="PS51724">
    <property type="entry name" value="SPOR"/>
    <property type="match status" value="1"/>
</dbReference>
<dbReference type="Proteomes" id="UP001597337">
    <property type="component" value="Unassembled WGS sequence"/>
</dbReference>
<dbReference type="RefSeq" id="WP_386028525.1">
    <property type="nucleotide sequence ID" value="NZ_JBHUHX010000052.1"/>
</dbReference>
<feature type="compositionally biased region" description="Polar residues" evidence="1">
    <location>
        <begin position="47"/>
        <end position="58"/>
    </location>
</feature>
<comment type="caution">
    <text evidence="3">The sequence shown here is derived from an EMBL/GenBank/DDBJ whole genome shotgun (WGS) entry which is preliminary data.</text>
</comment>
<dbReference type="Pfam" id="PF05036">
    <property type="entry name" value="SPOR"/>
    <property type="match status" value="1"/>
</dbReference>
<reference evidence="4" key="1">
    <citation type="journal article" date="2019" name="Int. J. Syst. Evol. Microbiol.">
        <title>The Global Catalogue of Microorganisms (GCM) 10K type strain sequencing project: providing services to taxonomists for standard genome sequencing and annotation.</title>
        <authorList>
            <consortium name="The Broad Institute Genomics Platform"/>
            <consortium name="The Broad Institute Genome Sequencing Center for Infectious Disease"/>
            <person name="Wu L."/>
            <person name="Ma J."/>
        </authorList>
    </citation>
    <scope>NUCLEOTIDE SEQUENCE [LARGE SCALE GENOMIC DNA]</scope>
    <source>
        <strain evidence="4">KACC 12597</strain>
    </source>
</reference>
<keyword evidence="4" id="KW-1185">Reference proteome</keyword>
<name>A0ABW4YDD5_9GAMM</name>